<dbReference type="EMBL" id="BSYO01000003">
    <property type="protein sequence ID" value="GMH02193.1"/>
    <property type="molecule type" value="Genomic_DNA"/>
</dbReference>
<keyword evidence="2" id="KW-1185">Reference proteome</keyword>
<proteinExistence type="predicted"/>
<reference evidence="1" key="1">
    <citation type="submission" date="2023-05" db="EMBL/GenBank/DDBJ databases">
        <title>Nepenthes gracilis genome sequencing.</title>
        <authorList>
            <person name="Fukushima K."/>
        </authorList>
    </citation>
    <scope>NUCLEOTIDE SEQUENCE</scope>
    <source>
        <strain evidence="1">SING2019-196</strain>
    </source>
</reference>
<dbReference type="Proteomes" id="UP001279734">
    <property type="component" value="Unassembled WGS sequence"/>
</dbReference>
<sequence>MVLNTVSCLVDPLMRILILGILAGPMLGCNEEFWCGVGSAIMGRCYCGVWWGNCVLYFVLRPSARLLDVLPDGLCCLGVVTSCSLDNLLRKAVHEADWLL</sequence>
<dbReference type="AlphaFoldDB" id="A0AAD3S0P9"/>
<accession>A0AAD3S0P9</accession>
<gene>
    <name evidence="1" type="ORF">Nepgr_004032</name>
</gene>
<organism evidence="1 2">
    <name type="scientific">Nepenthes gracilis</name>
    <name type="common">Slender pitcher plant</name>
    <dbReference type="NCBI Taxonomy" id="150966"/>
    <lineage>
        <taxon>Eukaryota</taxon>
        <taxon>Viridiplantae</taxon>
        <taxon>Streptophyta</taxon>
        <taxon>Embryophyta</taxon>
        <taxon>Tracheophyta</taxon>
        <taxon>Spermatophyta</taxon>
        <taxon>Magnoliopsida</taxon>
        <taxon>eudicotyledons</taxon>
        <taxon>Gunneridae</taxon>
        <taxon>Pentapetalae</taxon>
        <taxon>Caryophyllales</taxon>
        <taxon>Nepenthaceae</taxon>
        <taxon>Nepenthes</taxon>
    </lineage>
</organism>
<evidence type="ECO:0000313" key="2">
    <source>
        <dbReference type="Proteomes" id="UP001279734"/>
    </source>
</evidence>
<evidence type="ECO:0000313" key="1">
    <source>
        <dbReference type="EMBL" id="GMH02193.1"/>
    </source>
</evidence>
<comment type="caution">
    <text evidence="1">The sequence shown here is derived from an EMBL/GenBank/DDBJ whole genome shotgun (WGS) entry which is preliminary data.</text>
</comment>
<name>A0AAD3S0P9_NEPGR</name>
<protein>
    <submittedName>
        <fullName evidence="1">Uncharacterized protein</fullName>
    </submittedName>
</protein>